<feature type="transmembrane region" description="Helical" evidence="1">
    <location>
        <begin position="6"/>
        <end position="29"/>
    </location>
</feature>
<comment type="caution">
    <text evidence="2">The sequence shown here is derived from an EMBL/GenBank/DDBJ whole genome shotgun (WGS) entry which is preliminary data.</text>
</comment>
<dbReference type="OrthoDB" id="1722928at2"/>
<dbReference type="RefSeq" id="WP_123929484.1">
    <property type="nucleotide sequence ID" value="NZ_RKRE01000002.1"/>
</dbReference>
<keyword evidence="3" id="KW-1185">Reference proteome</keyword>
<keyword evidence="1" id="KW-0472">Membrane</keyword>
<reference evidence="2 3" key="1">
    <citation type="submission" date="2018-11" db="EMBL/GenBank/DDBJ databases">
        <title>Genomic Encyclopedia of Type Strains, Phase IV (KMG-IV): sequencing the most valuable type-strain genomes for metagenomic binning, comparative biology and taxonomic classification.</title>
        <authorList>
            <person name="Goeker M."/>
        </authorList>
    </citation>
    <scope>NUCLEOTIDE SEQUENCE [LARGE SCALE GENOMIC DNA]</scope>
    <source>
        <strain evidence="2 3">DSM 102936</strain>
    </source>
</reference>
<protein>
    <submittedName>
        <fullName evidence="2">Uncharacterized protein</fullName>
    </submittedName>
</protein>
<dbReference type="EMBL" id="RKRE01000002">
    <property type="protein sequence ID" value="RPF46950.1"/>
    <property type="molecule type" value="Genomic_DNA"/>
</dbReference>
<gene>
    <name evidence="2" type="ORF">EDD75_1212</name>
</gene>
<evidence type="ECO:0000313" key="3">
    <source>
        <dbReference type="Proteomes" id="UP000282654"/>
    </source>
</evidence>
<name>A0A3N5ATI7_9THEO</name>
<keyword evidence="1" id="KW-1133">Transmembrane helix</keyword>
<dbReference type="Proteomes" id="UP000282654">
    <property type="component" value="Unassembled WGS sequence"/>
</dbReference>
<evidence type="ECO:0000313" key="2">
    <source>
        <dbReference type="EMBL" id="RPF46950.1"/>
    </source>
</evidence>
<evidence type="ECO:0000256" key="1">
    <source>
        <dbReference type="SAM" id="Phobius"/>
    </source>
</evidence>
<keyword evidence="1" id="KW-0812">Transmembrane</keyword>
<proteinExistence type="predicted"/>
<accession>A0A3N5ATI7</accession>
<dbReference type="AlphaFoldDB" id="A0A3N5ATI7"/>
<sequence length="182" mass="20236">MVWHGLRIKAILVALGIGLVCLFGGQFLYEKYGYQQALYQALAKQPQVADFAVGTENGQLVVTVRLRAPGNLMLTYQELKHLTGEALGNRPFILRIADNRDAVLEEVFYRSQFVIYQALAQGSFREMEREVSRYAQAAGAEARIYIDNENLYVTLTRGDHFLAAVICRSESPQATGGAAPYA</sequence>
<organism evidence="2 3">
    <name type="scientific">Thermodesulfitimonas autotrophica</name>
    <dbReference type="NCBI Taxonomy" id="1894989"/>
    <lineage>
        <taxon>Bacteria</taxon>
        <taxon>Bacillati</taxon>
        <taxon>Bacillota</taxon>
        <taxon>Clostridia</taxon>
        <taxon>Thermoanaerobacterales</taxon>
        <taxon>Thermoanaerobacteraceae</taxon>
        <taxon>Thermodesulfitimonas</taxon>
    </lineage>
</organism>